<sequence>MNKFNVRVNYLYNSGFCIETKKHLLIFDYYLDSVKSNIKNKTSGIISEEDLKTNKQIVVFSSHSHEDHFNPVIFNWALINSNITYVLSSDIESIKNSENIKYMSPYNQLKLNDLVIKSYGSTDIGISFLINVDGVNLFHAGDLNWWHWWDESQTENEMAETNFKNEIEKIKGEKVDIAFFPVDPRLKEDYYLGGEYFIKEVNPKIFIPMHFGEKYETTKIFTERVANSPTKVIEITNRGQDILL</sequence>
<name>A0A919VFX7_9CLOT</name>
<comment type="caution">
    <text evidence="1">The sequence shown here is derived from an EMBL/GenBank/DDBJ whole genome shotgun (WGS) entry which is preliminary data.</text>
</comment>
<evidence type="ECO:0000313" key="2">
    <source>
        <dbReference type="Proteomes" id="UP000679179"/>
    </source>
</evidence>
<dbReference type="AlphaFoldDB" id="A0A919VFX7"/>
<protein>
    <submittedName>
        <fullName evidence="1">Hydrolase</fullName>
    </submittedName>
</protein>
<keyword evidence="2" id="KW-1185">Reference proteome</keyword>
<dbReference type="GO" id="GO:0016787">
    <property type="term" value="F:hydrolase activity"/>
    <property type="evidence" value="ECO:0007669"/>
    <property type="project" value="UniProtKB-KW"/>
</dbReference>
<dbReference type="PANTHER" id="PTHR42967">
    <property type="entry name" value="METAL DEPENDENT HYDROLASE"/>
    <property type="match status" value="1"/>
</dbReference>
<gene>
    <name evidence="1" type="ORF">CPJCM30710_15410</name>
</gene>
<dbReference type="Gene3D" id="3.60.15.10">
    <property type="entry name" value="Ribonuclease Z/Hydroxyacylglutathione hydrolase-like"/>
    <property type="match status" value="1"/>
</dbReference>
<dbReference type="RefSeq" id="WP_212903590.1">
    <property type="nucleotide sequence ID" value="NZ_BOPZ01000010.1"/>
</dbReference>
<organism evidence="1 2">
    <name type="scientific">Clostridium polyendosporum</name>
    <dbReference type="NCBI Taxonomy" id="69208"/>
    <lineage>
        <taxon>Bacteria</taxon>
        <taxon>Bacillati</taxon>
        <taxon>Bacillota</taxon>
        <taxon>Clostridia</taxon>
        <taxon>Eubacteriales</taxon>
        <taxon>Clostridiaceae</taxon>
        <taxon>Clostridium</taxon>
    </lineage>
</organism>
<accession>A0A919VFX7</accession>
<dbReference type="InterPro" id="IPR036866">
    <property type="entry name" value="RibonucZ/Hydroxyglut_hydro"/>
</dbReference>
<dbReference type="Proteomes" id="UP000679179">
    <property type="component" value="Unassembled WGS sequence"/>
</dbReference>
<evidence type="ECO:0000313" key="1">
    <source>
        <dbReference type="EMBL" id="GIM28875.1"/>
    </source>
</evidence>
<keyword evidence="1" id="KW-0378">Hydrolase</keyword>
<dbReference type="Pfam" id="PF13483">
    <property type="entry name" value="Lactamase_B_3"/>
    <property type="match status" value="1"/>
</dbReference>
<dbReference type="SUPFAM" id="SSF56281">
    <property type="entry name" value="Metallo-hydrolase/oxidoreductase"/>
    <property type="match status" value="1"/>
</dbReference>
<dbReference type="PANTHER" id="PTHR42967:SF1">
    <property type="entry name" value="MBL FOLD METALLO-HYDROLASE"/>
    <property type="match status" value="1"/>
</dbReference>
<proteinExistence type="predicted"/>
<reference evidence="1" key="1">
    <citation type="submission" date="2021-03" db="EMBL/GenBank/DDBJ databases">
        <title>Taxonomic study of Clostridium polyendosporum from meadow-gley soil under rice.</title>
        <authorList>
            <person name="Kobayashi H."/>
            <person name="Tanizawa Y."/>
            <person name="Yagura M."/>
        </authorList>
    </citation>
    <scope>NUCLEOTIDE SEQUENCE</scope>
    <source>
        <strain evidence="1">JCM 30710</strain>
    </source>
</reference>
<dbReference type="EMBL" id="BOPZ01000010">
    <property type="protein sequence ID" value="GIM28875.1"/>
    <property type="molecule type" value="Genomic_DNA"/>
</dbReference>